<proteinExistence type="predicted"/>
<dbReference type="InterPro" id="IPR028098">
    <property type="entry name" value="Glyco_trans_4-like_N"/>
</dbReference>
<dbReference type="RefSeq" id="WP_380830792.1">
    <property type="nucleotide sequence ID" value="NZ_JBHTCG010000034.1"/>
</dbReference>
<evidence type="ECO:0000256" key="1">
    <source>
        <dbReference type="ARBA" id="ARBA00022676"/>
    </source>
</evidence>
<gene>
    <name evidence="5" type="ORF">ACFQSB_33260</name>
</gene>
<evidence type="ECO:0000256" key="2">
    <source>
        <dbReference type="ARBA" id="ARBA00022679"/>
    </source>
</evidence>
<dbReference type="PANTHER" id="PTHR45947">
    <property type="entry name" value="SULFOQUINOVOSYL TRANSFERASE SQD2"/>
    <property type="match status" value="1"/>
</dbReference>
<dbReference type="EMBL" id="JBHTCG010000034">
    <property type="protein sequence ID" value="MFC7387117.1"/>
    <property type="molecule type" value="Genomic_DNA"/>
</dbReference>
<keyword evidence="2 5" id="KW-0808">Transferase</keyword>
<dbReference type="Gene3D" id="3.40.50.2000">
    <property type="entry name" value="Glycogen Phosphorylase B"/>
    <property type="match status" value="2"/>
</dbReference>
<dbReference type="InterPro" id="IPR050194">
    <property type="entry name" value="Glycosyltransferase_grp1"/>
</dbReference>
<dbReference type="CDD" id="cd03801">
    <property type="entry name" value="GT4_PimA-like"/>
    <property type="match status" value="1"/>
</dbReference>
<dbReference type="Proteomes" id="UP001596496">
    <property type="component" value="Unassembled WGS sequence"/>
</dbReference>
<keyword evidence="1 5" id="KW-0328">Glycosyltransferase</keyword>
<evidence type="ECO:0000313" key="5">
    <source>
        <dbReference type="EMBL" id="MFC7387117.1"/>
    </source>
</evidence>
<accession>A0ABW2PDL5</accession>
<evidence type="ECO:0000313" key="6">
    <source>
        <dbReference type="Proteomes" id="UP001596496"/>
    </source>
</evidence>
<organism evidence="5 6">
    <name type="scientific">Sphaerisporangium rhizosphaerae</name>
    <dbReference type="NCBI Taxonomy" id="2269375"/>
    <lineage>
        <taxon>Bacteria</taxon>
        <taxon>Bacillati</taxon>
        <taxon>Actinomycetota</taxon>
        <taxon>Actinomycetes</taxon>
        <taxon>Streptosporangiales</taxon>
        <taxon>Streptosporangiaceae</taxon>
        <taxon>Sphaerisporangium</taxon>
    </lineage>
</organism>
<feature type="domain" description="Glycosyl transferase family 1" evidence="3">
    <location>
        <begin position="229"/>
        <end position="400"/>
    </location>
</feature>
<dbReference type="PANTHER" id="PTHR45947:SF3">
    <property type="entry name" value="SULFOQUINOVOSYL TRANSFERASE SQD2"/>
    <property type="match status" value="1"/>
</dbReference>
<dbReference type="SUPFAM" id="SSF53756">
    <property type="entry name" value="UDP-Glycosyltransferase/glycogen phosphorylase"/>
    <property type="match status" value="1"/>
</dbReference>
<name>A0ABW2PDL5_9ACTN</name>
<sequence length="429" mass="46507">MTNGRRVFVLSREYPPSTIGGTGTVARNLCVGLVSAGWEVTLITTAPRSGTDRREQIEGVRVHRSAMDGSYNTASGVSDQTVRAHRRLYRAAEDLAAELGRPDAVVLPDLFCFPEAVMFARRHAIPLLNILLQDFRAITPYDRDAHRVTSGVTADREHLLQLERKAVQDSDHVVFISQALSDAVTAHYTDGLAPHSLVHLGVDPAEIAEVQADPRWRSRRDGLCGDGPDRPLLVACGRLVPVKGFTQLIEALHLMGPVAPPRGGSVALPHLALVGVGPEEGTLRHLAARLDLTDRVTFLGDVPRREALGWMSVADVAVVPSLWESFCYVCAEMMAFGRPVVATAVDSLRELLPDARFGYPVPVGGELGKRTLAPQDLADALREAFADPEEAARRGAAARARILDRFTNDRFAHGVAALLRELTAVTGRA</sequence>
<comment type="caution">
    <text evidence="5">The sequence shown here is derived from an EMBL/GenBank/DDBJ whole genome shotgun (WGS) entry which is preliminary data.</text>
</comment>
<dbReference type="Pfam" id="PF00534">
    <property type="entry name" value="Glycos_transf_1"/>
    <property type="match status" value="1"/>
</dbReference>
<reference evidence="6" key="1">
    <citation type="journal article" date="2019" name="Int. J. Syst. Evol. Microbiol.">
        <title>The Global Catalogue of Microorganisms (GCM) 10K type strain sequencing project: providing services to taxonomists for standard genome sequencing and annotation.</title>
        <authorList>
            <consortium name="The Broad Institute Genomics Platform"/>
            <consortium name="The Broad Institute Genome Sequencing Center for Infectious Disease"/>
            <person name="Wu L."/>
            <person name="Ma J."/>
        </authorList>
    </citation>
    <scope>NUCLEOTIDE SEQUENCE [LARGE SCALE GENOMIC DNA]</scope>
    <source>
        <strain evidence="6">CECT 7649</strain>
    </source>
</reference>
<dbReference type="InterPro" id="IPR001296">
    <property type="entry name" value="Glyco_trans_1"/>
</dbReference>
<dbReference type="EC" id="2.4.-.-" evidence="5"/>
<dbReference type="Pfam" id="PF13579">
    <property type="entry name" value="Glyco_trans_4_4"/>
    <property type="match status" value="1"/>
</dbReference>
<protein>
    <submittedName>
        <fullName evidence="5">Glycosyltransferase family 4 protein</fullName>
        <ecNumber evidence="5">2.4.-.-</ecNumber>
    </submittedName>
</protein>
<evidence type="ECO:0000259" key="4">
    <source>
        <dbReference type="Pfam" id="PF13579"/>
    </source>
</evidence>
<keyword evidence="6" id="KW-1185">Reference proteome</keyword>
<evidence type="ECO:0000259" key="3">
    <source>
        <dbReference type="Pfam" id="PF00534"/>
    </source>
</evidence>
<dbReference type="GO" id="GO:0016757">
    <property type="term" value="F:glycosyltransferase activity"/>
    <property type="evidence" value="ECO:0007669"/>
    <property type="project" value="UniProtKB-KW"/>
</dbReference>
<feature type="domain" description="Glycosyltransferase subfamily 4-like N-terminal" evidence="4">
    <location>
        <begin position="20"/>
        <end position="188"/>
    </location>
</feature>